<keyword evidence="3" id="KW-1185">Reference proteome</keyword>
<evidence type="ECO:0000313" key="3">
    <source>
        <dbReference type="Proteomes" id="UP001206925"/>
    </source>
</evidence>
<dbReference type="AlphaFoldDB" id="A0AAD5C919"/>
<sequence>MSRLKLKRQKKKQEKIATFCVLWLHILNMVTWYIRAIQTIISMHLDMCPTRPRYKMFYPERKEYMHRLVYECDDTCLHQLRMNRATFVTLCNMLERDGKLKASKYLQVDEQVAIFLYVLAYHVKNRVVKFQFH</sequence>
<accession>A0AAD5C919</accession>
<proteinExistence type="predicted"/>
<gene>
    <name evidence="2" type="ORF">M8C21_020309</name>
</gene>
<evidence type="ECO:0000313" key="2">
    <source>
        <dbReference type="EMBL" id="KAI7736309.1"/>
    </source>
</evidence>
<evidence type="ECO:0000259" key="1">
    <source>
        <dbReference type="Pfam" id="PF26138"/>
    </source>
</evidence>
<dbReference type="Proteomes" id="UP001206925">
    <property type="component" value="Unassembled WGS sequence"/>
</dbReference>
<dbReference type="Pfam" id="PF26138">
    <property type="entry name" value="DUF8040"/>
    <property type="match status" value="1"/>
</dbReference>
<reference evidence="2" key="1">
    <citation type="submission" date="2022-06" db="EMBL/GenBank/DDBJ databases">
        <title>Uncovering the hologenomic basis of an extraordinary plant invasion.</title>
        <authorList>
            <person name="Bieker V.C."/>
            <person name="Martin M.D."/>
            <person name="Gilbert T."/>
            <person name="Hodgins K."/>
            <person name="Battlay P."/>
            <person name="Petersen B."/>
            <person name="Wilson J."/>
        </authorList>
    </citation>
    <scope>NUCLEOTIDE SEQUENCE</scope>
    <source>
        <strain evidence="2">AA19_3_7</strain>
        <tissue evidence="2">Leaf</tissue>
    </source>
</reference>
<feature type="domain" description="DUF8040" evidence="1">
    <location>
        <begin position="62"/>
        <end position="132"/>
    </location>
</feature>
<comment type="caution">
    <text evidence="2">The sequence shown here is derived from an EMBL/GenBank/DDBJ whole genome shotgun (WGS) entry which is preliminary data.</text>
</comment>
<dbReference type="InterPro" id="IPR058353">
    <property type="entry name" value="DUF8040"/>
</dbReference>
<organism evidence="2 3">
    <name type="scientific">Ambrosia artemisiifolia</name>
    <name type="common">Common ragweed</name>
    <dbReference type="NCBI Taxonomy" id="4212"/>
    <lineage>
        <taxon>Eukaryota</taxon>
        <taxon>Viridiplantae</taxon>
        <taxon>Streptophyta</taxon>
        <taxon>Embryophyta</taxon>
        <taxon>Tracheophyta</taxon>
        <taxon>Spermatophyta</taxon>
        <taxon>Magnoliopsida</taxon>
        <taxon>eudicotyledons</taxon>
        <taxon>Gunneridae</taxon>
        <taxon>Pentapetalae</taxon>
        <taxon>asterids</taxon>
        <taxon>campanulids</taxon>
        <taxon>Asterales</taxon>
        <taxon>Asteraceae</taxon>
        <taxon>Asteroideae</taxon>
        <taxon>Heliantheae alliance</taxon>
        <taxon>Heliantheae</taxon>
        <taxon>Ambrosia</taxon>
    </lineage>
</organism>
<protein>
    <recommendedName>
        <fullName evidence="1">DUF8040 domain-containing protein</fullName>
    </recommendedName>
</protein>
<name>A0AAD5C919_AMBAR</name>
<dbReference type="EMBL" id="JAMZMK010009315">
    <property type="protein sequence ID" value="KAI7736309.1"/>
    <property type="molecule type" value="Genomic_DNA"/>
</dbReference>